<evidence type="ECO:0000313" key="1">
    <source>
        <dbReference type="EMBL" id="KAF7344758.1"/>
    </source>
</evidence>
<gene>
    <name evidence="1" type="ORF">MVEN_01636700</name>
</gene>
<keyword evidence="2" id="KW-1185">Reference proteome</keyword>
<protein>
    <recommendedName>
        <fullName evidence="3">CipC protein</fullName>
    </recommendedName>
</protein>
<name>A0A8H7CRF4_9AGAR</name>
<dbReference type="Proteomes" id="UP000620124">
    <property type="component" value="Unassembled WGS sequence"/>
</dbReference>
<reference evidence="1" key="1">
    <citation type="submission" date="2020-05" db="EMBL/GenBank/DDBJ databases">
        <title>Mycena genomes resolve the evolution of fungal bioluminescence.</title>
        <authorList>
            <person name="Tsai I.J."/>
        </authorList>
    </citation>
    <scope>NUCLEOTIDE SEQUENCE</scope>
    <source>
        <strain evidence="1">CCC161011</strain>
    </source>
</reference>
<dbReference type="EMBL" id="JACAZI010000014">
    <property type="protein sequence ID" value="KAF7344758.1"/>
    <property type="molecule type" value="Genomic_DNA"/>
</dbReference>
<dbReference type="Pfam" id="PF12585">
    <property type="entry name" value="DUF3759"/>
    <property type="match status" value="1"/>
</dbReference>
<dbReference type="PANTHER" id="PTHR37450">
    <property type="entry name" value="CIPC PROTEIN"/>
    <property type="match status" value="1"/>
</dbReference>
<dbReference type="AlphaFoldDB" id="A0A8H7CRF4"/>
<comment type="caution">
    <text evidence="1">The sequence shown here is derived from an EMBL/GenBank/DDBJ whole genome shotgun (WGS) entry which is preliminary data.</text>
</comment>
<dbReference type="OrthoDB" id="9895617at2759"/>
<dbReference type="PANTHER" id="PTHR37450:SF1">
    <property type="entry name" value="CIPC PROTEIN"/>
    <property type="match status" value="1"/>
</dbReference>
<sequence length="109" mass="12285">MGWFSDDSYEAQAYEEVQNAPHKASLSHELIAAAASFEAAKAYEKHCEQNGKPQSHAMAKELMAGFAGAFIDRMVETKGLDEIDKEKAKHEAKKRHDEVFTEDVYVETY</sequence>
<organism evidence="1 2">
    <name type="scientific">Mycena venus</name>
    <dbReference type="NCBI Taxonomy" id="2733690"/>
    <lineage>
        <taxon>Eukaryota</taxon>
        <taxon>Fungi</taxon>
        <taxon>Dikarya</taxon>
        <taxon>Basidiomycota</taxon>
        <taxon>Agaricomycotina</taxon>
        <taxon>Agaricomycetes</taxon>
        <taxon>Agaricomycetidae</taxon>
        <taxon>Agaricales</taxon>
        <taxon>Marasmiineae</taxon>
        <taxon>Mycenaceae</taxon>
        <taxon>Mycena</taxon>
    </lineage>
</organism>
<accession>A0A8H7CRF4</accession>
<evidence type="ECO:0008006" key="3">
    <source>
        <dbReference type="Google" id="ProtNLM"/>
    </source>
</evidence>
<evidence type="ECO:0000313" key="2">
    <source>
        <dbReference type="Proteomes" id="UP000620124"/>
    </source>
</evidence>
<dbReference type="InterPro" id="IPR022234">
    <property type="entry name" value="DUF3759"/>
</dbReference>
<proteinExistence type="predicted"/>